<dbReference type="Pfam" id="PF00122">
    <property type="entry name" value="E1-E2_ATPase"/>
    <property type="match status" value="1"/>
</dbReference>
<keyword evidence="15" id="KW-1185">Reference proteome</keyword>
<feature type="transmembrane region" description="Helical" evidence="12">
    <location>
        <begin position="829"/>
        <end position="848"/>
    </location>
</feature>
<name>A0A9W7EFL7_9STRA</name>
<evidence type="ECO:0000256" key="7">
    <source>
        <dbReference type="ARBA" id="ARBA00022840"/>
    </source>
</evidence>
<dbReference type="Pfam" id="PF00690">
    <property type="entry name" value="Cation_ATPase_N"/>
    <property type="match status" value="1"/>
</dbReference>
<protein>
    <recommendedName>
        <fullName evidence="13">Cation-transporting P-type ATPase N-terminal domain-containing protein</fullName>
    </recommendedName>
</protein>
<dbReference type="GO" id="GO:0016887">
    <property type="term" value="F:ATP hydrolysis activity"/>
    <property type="evidence" value="ECO:0007669"/>
    <property type="project" value="InterPro"/>
</dbReference>
<dbReference type="Gene3D" id="3.40.1110.10">
    <property type="entry name" value="Calcium-transporting ATPase, cytoplasmic domain N"/>
    <property type="match status" value="1"/>
</dbReference>
<dbReference type="Pfam" id="PF00702">
    <property type="entry name" value="Hydrolase"/>
    <property type="match status" value="1"/>
</dbReference>
<dbReference type="PANTHER" id="PTHR42861">
    <property type="entry name" value="CALCIUM-TRANSPORTING ATPASE"/>
    <property type="match status" value="1"/>
</dbReference>
<evidence type="ECO:0000256" key="9">
    <source>
        <dbReference type="ARBA" id="ARBA00022967"/>
    </source>
</evidence>
<sequence length="957" mass="104069">MHSSTPTDPATEQVSTHEISADNLEDVFLDEVESTDVSVGLSSAQYDQSLKKWGRNEVIVEATPMWKLFIRQFIGVMQLILVVCAILSAAFGDWTDFGIILGLVTINGVLAFREERAAMLALASLTASVTSVVTVVRDSNSTSVNVVDLVPGDIILIIGGLKVPADVRWLKGDKMKIDTAALTGEPIPRTYPGEHGNDILAGTTVCEGEAYCQVLKTGENTEIGLASKNVFNDKNKKVISLFEEKIMIVVYTVIAASFCIVLIEFFIQGFLRNQFNDQTDAYRLIVFSLAVIVASIPIALPIVMQVTMAIGMKELGEVHKAVVTSVPALQDIASMSILCSDKTGTLTTAIITINKELVVAAPDFDKNKVLLYAAAAANPDKLGDPIDSAILRACQSPHKGGSRPWKQDRSIGFSPITKRTVCFVTTDDGSKLIIAKGILSKILDTSHGGVDDAELQWKVKDSPEFCAEMTAEDERLSKLGYKTISICVSTDGGKSFSFCGVVPMLDPPRADTKKTIAFLHYANVSVKMITGDHQNIAIETGKLINLHGSDIQIHPGDTVRGEGKEVNNLIWDSDGFAQVLPSDKRKVVQVLRHDFRTVVGMTGDGVNDAPALSAAQVGIAVEGATDAAKNAAAIILTDPGLSPIYGAIVMSREIFRKVKSYVVYRIACSIFMVLTLCILVFISACSVQPVLIILLALLNDISMLPIAYDHVSASRSPELPRARSLVIRALFFGTVSTCLAMLYFYTIQPMRDGNSEVFHNISFDQFFCSTETSALVWLFLCILSESLIFTVRVPNGYFFQAQAPSIYLVASVLATDILVSLLAGVWKGMWFTDILITWAFGIASFLVIDAAKVFFFCKILGEEECETITFQQFVDAPDDTTIVNASVDADVDADVEADVKTVQMSLAKKARQSVHLSKGRLDEDAVEGHREVEARGESHWLSWFSSHGPRAHGSIIQ</sequence>
<dbReference type="InterPro" id="IPR008250">
    <property type="entry name" value="ATPase_P-typ_transduc_dom_A_sf"/>
</dbReference>
<evidence type="ECO:0000256" key="6">
    <source>
        <dbReference type="ARBA" id="ARBA00022741"/>
    </source>
</evidence>
<keyword evidence="10 12" id="KW-1133">Transmembrane helix</keyword>
<dbReference type="AlphaFoldDB" id="A0A9W7EFL7"/>
<dbReference type="Gene3D" id="3.40.50.1000">
    <property type="entry name" value="HAD superfamily/HAD-like"/>
    <property type="match status" value="1"/>
</dbReference>
<dbReference type="SFLD" id="SFLDG00002">
    <property type="entry name" value="C1.7:_P-type_atpase_like"/>
    <property type="match status" value="1"/>
</dbReference>
<feature type="transmembrane region" description="Helical" evidence="12">
    <location>
        <begin position="662"/>
        <end position="684"/>
    </location>
</feature>
<evidence type="ECO:0000256" key="3">
    <source>
        <dbReference type="ARBA" id="ARBA00022553"/>
    </source>
</evidence>
<dbReference type="SUPFAM" id="SSF56784">
    <property type="entry name" value="HAD-like"/>
    <property type="match status" value="1"/>
</dbReference>
<dbReference type="Gene3D" id="2.70.150.10">
    <property type="entry name" value="Calcium-transporting ATPase, cytoplasmic transduction domain A"/>
    <property type="match status" value="1"/>
</dbReference>
<dbReference type="PRINTS" id="PR00119">
    <property type="entry name" value="CATATPASE"/>
</dbReference>
<evidence type="ECO:0000256" key="1">
    <source>
        <dbReference type="ARBA" id="ARBA00004141"/>
    </source>
</evidence>
<reference evidence="15" key="1">
    <citation type="journal article" date="2023" name="Commun. Biol.">
        <title>Genome analysis of Parmales, the sister group of diatoms, reveals the evolutionary specialization of diatoms from phago-mixotrophs to photoautotrophs.</title>
        <authorList>
            <person name="Ban H."/>
            <person name="Sato S."/>
            <person name="Yoshikawa S."/>
            <person name="Yamada K."/>
            <person name="Nakamura Y."/>
            <person name="Ichinomiya M."/>
            <person name="Sato N."/>
            <person name="Blanc-Mathieu R."/>
            <person name="Endo H."/>
            <person name="Kuwata A."/>
            <person name="Ogata H."/>
        </authorList>
    </citation>
    <scope>NUCLEOTIDE SEQUENCE [LARGE SCALE GENOMIC DNA]</scope>
    <source>
        <strain evidence="15">NIES 3701</strain>
    </source>
</reference>
<evidence type="ECO:0000256" key="8">
    <source>
        <dbReference type="ARBA" id="ARBA00022842"/>
    </source>
</evidence>
<evidence type="ECO:0000259" key="13">
    <source>
        <dbReference type="SMART" id="SM00831"/>
    </source>
</evidence>
<keyword evidence="8" id="KW-0460">Magnesium</keyword>
<feature type="transmembrane region" description="Helical" evidence="12">
    <location>
        <begin position="729"/>
        <end position="747"/>
    </location>
</feature>
<feature type="transmembrane region" description="Helical" evidence="12">
    <location>
        <begin position="73"/>
        <end position="91"/>
    </location>
</feature>
<feature type="transmembrane region" description="Helical" evidence="12">
    <location>
        <begin position="246"/>
        <end position="270"/>
    </location>
</feature>
<dbReference type="InterPro" id="IPR036412">
    <property type="entry name" value="HAD-like_sf"/>
</dbReference>
<evidence type="ECO:0000256" key="5">
    <source>
        <dbReference type="ARBA" id="ARBA00022723"/>
    </source>
</evidence>
<evidence type="ECO:0000256" key="4">
    <source>
        <dbReference type="ARBA" id="ARBA00022692"/>
    </source>
</evidence>
<feature type="transmembrane region" description="Helical" evidence="12">
    <location>
        <begin position="805"/>
        <end position="823"/>
    </location>
</feature>
<dbReference type="GO" id="GO:0046872">
    <property type="term" value="F:metal ion binding"/>
    <property type="evidence" value="ECO:0007669"/>
    <property type="project" value="UniProtKB-KW"/>
</dbReference>
<dbReference type="GO" id="GO:0016020">
    <property type="term" value="C:membrane"/>
    <property type="evidence" value="ECO:0007669"/>
    <property type="project" value="UniProtKB-SubCell"/>
</dbReference>
<keyword evidence="7" id="KW-0067">ATP-binding</keyword>
<keyword evidence="6" id="KW-0547">Nucleotide-binding</keyword>
<dbReference type="InterPro" id="IPR018303">
    <property type="entry name" value="ATPase_P-typ_P_site"/>
</dbReference>
<dbReference type="InterPro" id="IPR059000">
    <property type="entry name" value="ATPase_P-type_domA"/>
</dbReference>
<evidence type="ECO:0000256" key="10">
    <source>
        <dbReference type="ARBA" id="ARBA00022989"/>
    </source>
</evidence>
<proteinExistence type="inferred from homology"/>
<evidence type="ECO:0000313" key="15">
    <source>
        <dbReference type="Proteomes" id="UP001165085"/>
    </source>
</evidence>
<dbReference type="InterPro" id="IPR023299">
    <property type="entry name" value="ATPase_P-typ_cyto_dom_N"/>
</dbReference>
<dbReference type="NCBIfam" id="TIGR01494">
    <property type="entry name" value="ATPase_P-type"/>
    <property type="match status" value="2"/>
</dbReference>
<evidence type="ECO:0000256" key="11">
    <source>
        <dbReference type="ARBA" id="ARBA00023136"/>
    </source>
</evidence>
<dbReference type="SFLD" id="SFLDS00003">
    <property type="entry name" value="Haloacid_Dehalogenase"/>
    <property type="match status" value="1"/>
</dbReference>
<keyword evidence="9" id="KW-1278">Translocase</keyword>
<dbReference type="PRINTS" id="PR00120">
    <property type="entry name" value="HATPASE"/>
</dbReference>
<feature type="domain" description="Cation-transporting P-type ATPase N-terminal" evidence="13">
    <location>
        <begin position="23"/>
        <end position="93"/>
    </location>
</feature>
<keyword evidence="4 12" id="KW-0812">Transmembrane</keyword>
<feature type="transmembrane region" description="Helical" evidence="12">
    <location>
        <begin position="774"/>
        <end position="793"/>
    </location>
</feature>
<dbReference type="FunFam" id="3.40.50.1000:FF:000211">
    <property type="entry name" value="Plasma membrane ATPase"/>
    <property type="match status" value="1"/>
</dbReference>
<dbReference type="OrthoDB" id="116380at2759"/>
<comment type="subcellular location">
    <subcellularLocation>
        <location evidence="1">Membrane</location>
        <topology evidence="1">Multi-pass membrane protein</topology>
    </subcellularLocation>
</comment>
<keyword evidence="3" id="KW-0597">Phosphoprotein</keyword>
<dbReference type="SFLD" id="SFLDF00027">
    <property type="entry name" value="p-type_atpase"/>
    <property type="match status" value="1"/>
</dbReference>
<dbReference type="SUPFAM" id="SSF81665">
    <property type="entry name" value="Calcium ATPase, transmembrane domain M"/>
    <property type="match status" value="1"/>
</dbReference>
<evidence type="ECO:0000313" key="14">
    <source>
        <dbReference type="EMBL" id="GMH74758.1"/>
    </source>
</evidence>
<feature type="transmembrane region" description="Helical" evidence="12">
    <location>
        <begin position="282"/>
        <end position="303"/>
    </location>
</feature>
<dbReference type="InterPro" id="IPR023298">
    <property type="entry name" value="ATPase_P-typ_TM_dom_sf"/>
</dbReference>
<comment type="caution">
    <text evidence="14">The sequence shown here is derived from an EMBL/GenBank/DDBJ whole genome shotgun (WGS) entry which is preliminary data.</text>
</comment>
<dbReference type="GO" id="GO:0005524">
    <property type="term" value="F:ATP binding"/>
    <property type="evidence" value="ECO:0007669"/>
    <property type="project" value="UniProtKB-KW"/>
</dbReference>
<dbReference type="PROSITE" id="PS00154">
    <property type="entry name" value="ATPASE_E1_E2"/>
    <property type="match status" value="1"/>
</dbReference>
<dbReference type="SMART" id="SM00831">
    <property type="entry name" value="Cation_ATPase_N"/>
    <property type="match status" value="1"/>
</dbReference>
<keyword evidence="5" id="KW-0479">Metal-binding</keyword>
<evidence type="ECO:0000256" key="2">
    <source>
        <dbReference type="ARBA" id="ARBA00008804"/>
    </source>
</evidence>
<comment type="similarity">
    <text evidence="2">Belongs to the cation transport ATPase (P-type) (TC 3.A.3) family. Type IIIA subfamily.</text>
</comment>
<dbReference type="SUPFAM" id="SSF81653">
    <property type="entry name" value="Calcium ATPase, transduction domain A"/>
    <property type="match status" value="1"/>
</dbReference>
<dbReference type="InterPro" id="IPR004014">
    <property type="entry name" value="ATPase_P-typ_cation-transptr_N"/>
</dbReference>
<evidence type="ECO:0000256" key="12">
    <source>
        <dbReference type="SAM" id="Phobius"/>
    </source>
</evidence>
<dbReference type="InterPro" id="IPR044492">
    <property type="entry name" value="P_typ_ATPase_HD_dom"/>
</dbReference>
<dbReference type="Proteomes" id="UP001165085">
    <property type="component" value="Unassembled WGS sequence"/>
</dbReference>
<dbReference type="EMBL" id="BRXY01000182">
    <property type="protein sequence ID" value="GMH74758.1"/>
    <property type="molecule type" value="Genomic_DNA"/>
</dbReference>
<accession>A0A9W7EFL7</accession>
<feature type="transmembrane region" description="Helical" evidence="12">
    <location>
        <begin position="97"/>
        <end position="112"/>
    </location>
</feature>
<dbReference type="InterPro" id="IPR023214">
    <property type="entry name" value="HAD_sf"/>
</dbReference>
<feature type="transmembrane region" description="Helical" evidence="12">
    <location>
        <begin position="690"/>
        <end position="708"/>
    </location>
</feature>
<dbReference type="InterPro" id="IPR001757">
    <property type="entry name" value="P_typ_ATPase"/>
</dbReference>
<organism evidence="14 15">
    <name type="scientific">Triparma strigata</name>
    <dbReference type="NCBI Taxonomy" id="1606541"/>
    <lineage>
        <taxon>Eukaryota</taxon>
        <taxon>Sar</taxon>
        <taxon>Stramenopiles</taxon>
        <taxon>Ochrophyta</taxon>
        <taxon>Bolidophyceae</taxon>
        <taxon>Parmales</taxon>
        <taxon>Triparmaceae</taxon>
        <taxon>Triparma</taxon>
    </lineage>
</organism>
<keyword evidence="11 12" id="KW-0472">Membrane</keyword>
<dbReference type="Gene3D" id="1.20.1110.10">
    <property type="entry name" value="Calcium-transporting ATPase, transmembrane domain"/>
    <property type="match status" value="1"/>
</dbReference>
<gene>
    <name evidence="14" type="ORF">TrST_g5918</name>
</gene>